<dbReference type="EMBL" id="RSDZ01000094">
    <property type="protein sequence ID" value="RXG44212.1"/>
    <property type="molecule type" value="Genomic_DNA"/>
</dbReference>
<protein>
    <submittedName>
        <fullName evidence="1">Uncharacterized protein</fullName>
    </submittedName>
</protein>
<dbReference type="Proteomes" id="UP000288725">
    <property type="component" value="Chromosome 5"/>
</dbReference>
<evidence type="ECO:0000313" key="2">
    <source>
        <dbReference type="Proteomes" id="UP000288725"/>
    </source>
</evidence>
<gene>
    <name evidence="1" type="ORF">VDGE_30364</name>
</gene>
<organism evidence="1 2">
    <name type="scientific">Verticillium dahliae</name>
    <name type="common">Verticillium wilt</name>
    <dbReference type="NCBI Taxonomy" id="27337"/>
    <lineage>
        <taxon>Eukaryota</taxon>
        <taxon>Fungi</taxon>
        <taxon>Dikarya</taxon>
        <taxon>Ascomycota</taxon>
        <taxon>Pezizomycotina</taxon>
        <taxon>Sordariomycetes</taxon>
        <taxon>Hypocreomycetidae</taxon>
        <taxon>Glomerellales</taxon>
        <taxon>Plectosphaerellaceae</taxon>
        <taxon>Verticillium</taxon>
    </lineage>
</organism>
<sequence length="79" mass="8638">MIDELGIRFIDSCCGTFRYLGEMVLVEASVIERSIAFRKMEKHNDLPETALDPRISRLGHAGVEQIAGHGTRLGPAAAV</sequence>
<evidence type="ECO:0000313" key="1">
    <source>
        <dbReference type="EMBL" id="RXG44212.1"/>
    </source>
</evidence>
<dbReference type="AlphaFoldDB" id="A0A444RSN5"/>
<name>A0A444RSN5_VERDA</name>
<proteinExistence type="predicted"/>
<reference evidence="1 2" key="1">
    <citation type="submission" date="2018-12" db="EMBL/GenBank/DDBJ databases">
        <title>Genome of Verticillium dahliae isolate Getta Getta.</title>
        <authorList>
            <person name="Gardiner D.M."/>
        </authorList>
    </citation>
    <scope>NUCLEOTIDE SEQUENCE [LARGE SCALE GENOMIC DNA]</scope>
    <source>
        <strain evidence="1 2">Getta Getta</strain>
    </source>
</reference>
<accession>A0A444RSN5</accession>
<comment type="caution">
    <text evidence="1">The sequence shown here is derived from an EMBL/GenBank/DDBJ whole genome shotgun (WGS) entry which is preliminary data.</text>
</comment>